<dbReference type="AlphaFoldDB" id="A0A395JGX9"/>
<dbReference type="Pfam" id="PF01957">
    <property type="entry name" value="NfeD"/>
    <property type="match status" value="1"/>
</dbReference>
<protein>
    <recommendedName>
        <fullName evidence="6">NfeD-like C-terminal domain-containing protein</fullName>
    </recommendedName>
</protein>
<comment type="subcellular location">
    <subcellularLocation>
        <location evidence="1">Membrane</location>
        <topology evidence="1">Multi-pass membrane protein</topology>
    </subcellularLocation>
</comment>
<comment type="caution">
    <text evidence="7">The sequence shown here is derived from an EMBL/GenBank/DDBJ whole genome shotgun (WGS) entry which is preliminary data.</text>
</comment>
<evidence type="ECO:0000256" key="2">
    <source>
        <dbReference type="ARBA" id="ARBA00022692"/>
    </source>
</evidence>
<name>A0A395JGX9_9GAMM</name>
<keyword evidence="3 5" id="KW-1133">Transmembrane helix</keyword>
<keyword evidence="2 5" id="KW-0812">Transmembrane</keyword>
<organism evidence="7 8">
    <name type="scientific">Arenicella xantha</name>
    <dbReference type="NCBI Taxonomy" id="644221"/>
    <lineage>
        <taxon>Bacteria</taxon>
        <taxon>Pseudomonadati</taxon>
        <taxon>Pseudomonadota</taxon>
        <taxon>Gammaproteobacteria</taxon>
        <taxon>Arenicellales</taxon>
        <taxon>Arenicellaceae</taxon>
        <taxon>Arenicella</taxon>
    </lineage>
</organism>
<sequence>MDEQFYNPSFWHWLALACVFFGLELFAPGAFFLWLGIAATASAALKFFVPELAWGIQYLLFGIFSVLSLVAWKKFVRNDEDSTTDQPQLNRRNHGYKGRVLVLSEPIVNGFGKVRVDDSQWKVAGDDAAVGTKVKVVDVNGSILHVEAV</sequence>
<keyword evidence="4 5" id="KW-0472">Membrane</keyword>
<evidence type="ECO:0000256" key="4">
    <source>
        <dbReference type="ARBA" id="ARBA00023136"/>
    </source>
</evidence>
<proteinExistence type="predicted"/>
<evidence type="ECO:0000256" key="3">
    <source>
        <dbReference type="ARBA" id="ARBA00022989"/>
    </source>
</evidence>
<accession>A0A395JGX9</accession>
<dbReference type="RefSeq" id="WP_113955085.1">
    <property type="nucleotide sequence ID" value="NZ_QNRT01000004.1"/>
</dbReference>
<evidence type="ECO:0000259" key="6">
    <source>
        <dbReference type="Pfam" id="PF01957"/>
    </source>
</evidence>
<dbReference type="InParanoid" id="A0A395JGX9"/>
<dbReference type="Gene3D" id="2.40.50.140">
    <property type="entry name" value="Nucleic acid-binding proteins"/>
    <property type="match status" value="1"/>
</dbReference>
<feature type="transmembrane region" description="Helical" evidence="5">
    <location>
        <begin position="55"/>
        <end position="72"/>
    </location>
</feature>
<dbReference type="InterPro" id="IPR052165">
    <property type="entry name" value="Membrane_assoc_protease"/>
</dbReference>
<dbReference type="OrthoDB" id="9810336at2"/>
<dbReference type="GO" id="GO:0005886">
    <property type="term" value="C:plasma membrane"/>
    <property type="evidence" value="ECO:0007669"/>
    <property type="project" value="TreeGrafter"/>
</dbReference>
<reference evidence="7 8" key="1">
    <citation type="submission" date="2018-06" db="EMBL/GenBank/DDBJ databases">
        <title>Genomic Encyclopedia of Type Strains, Phase IV (KMG-IV): sequencing the most valuable type-strain genomes for metagenomic binning, comparative biology and taxonomic classification.</title>
        <authorList>
            <person name="Goeker M."/>
        </authorList>
    </citation>
    <scope>NUCLEOTIDE SEQUENCE [LARGE SCALE GENOMIC DNA]</scope>
    <source>
        <strain evidence="7 8">DSM 24032</strain>
    </source>
</reference>
<feature type="domain" description="NfeD-like C-terminal" evidence="6">
    <location>
        <begin position="97"/>
        <end position="147"/>
    </location>
</feature>
<dbReference type="Proteomes" id="UP000253083">
    <property type="component" value="Unassembled WGS sequence"/>
</dbReference>
<dbReference type="InterPro" id="IPR002810">
    <property type="entry name" value="NfeD-like_C"/>
</dbReference>
<feature type="transmembrane region" description="Helical" evidence="5">
    <location>
        <begin position="12"/>
        <end position="35"/>
    </location>
</feature>
<dbReference type="PANTHER" id="PTHR33507">
    <property type="entry name" value="INNER MEMBRANE PROTEIN YBBJ"/>
    <property type="match status" value="1"/>
</dbReference>
<dbReference type="EMBL" id="QNRT01000004">
    <property type="protein sequence ID" value="RBP49220.1"/>
    <property type="molecule type" value="Genomic_DNA"/>
</dbReference>
<dbReference type="FunCoup" id="A0A395JGX9">
    <property type="interactions" value="31"/>
</dbReference>
<keyword evidence="8" id="KW-1185">Reference proteome</keyword>
<evidence type="ECO:0000256" key="1">
    <source>
        <dbReference type="ARBA" id="ARBA00004141"/>
    </source>
</evidence>
<dbReference type="InterPro" id="IPR012340">
    <property type="entry name" value="NA-bd_OB-fold"/>
</dbReference>
<gene>
    <name evidence="7" type="ORF">DFR28_104148</name>
</gene>
<evidence type="ECO:0000256" key="5">
    <source>
        <dbReference type="SAM" id="Phobius"/>
    </source>
</evidence>
<evidence type="ECO:0000313" key="8">
    <source>
        <dbReference type="Proteomes" id="UP000253083"/>
    </source>
</evidence>
<evidence type="ECO:0000313" key="7">
    <source>
        <dbReference type="EMBL" id="RBP49220.1"/>
    </source>
</evidence>
<dbReference type="PANTHER" id="PTHR33507:SF3">
    <property type="entry name" value="INNER MEMBRANE PROTEIN YBBJ"/>
    <property type="match status" value="1"/>
</dbReference>